<dbReference type="Gene3D" id="3.90.190.10">
    <property type="entry name" value="Protein tyrosine phosphatase superfamily"/>
    <property type="match status" value="1"/>
</dbReference>
<dbReference type="GO" id="GO:0005737">
    <property type="term" value="C:cytoplasm"/>
    <property type="evidence" value="ECO:0007669"/>
    <property type="project" value="TreeGrafter"/>
</dbReference>
<dbReference type="CDD" id="cd14498">
    <property type="entry name" value="DSP"/>
    <property type="match status" value="1"/>
</dbReference>
<feature type="region of interest" description="Disordered" evidence="2">
    <location>
        <begin position="1"/>
        <end position="107"/>
    </location>
</feature>
<dbReference type="OrthoDB" id="10252009at2759"/>
<dbReference type="GO" id="GO:0140096">
    <property type="term" value="F:catalytic activity, acting on a protein"/>
    <property type="evidence" value="ECO:0007669"/>
    <property type="project" value="UniProtKB-ARBA"/>
</dbReference>
<evidence type="ECO:0000313" key="4">
    <source>
        <dbReference type="EMBL" id="TVY81738.1"/>
    </source>
</evidence>
<dbReference type="Proteomes" id="UP000469558">
    <property type="component" value="Unassembled WGS sequence"/>
</dbReference>
<dbReference type="InterPro" id="IPR020422">
    <property type="entry name" value="TYR_PHOSPHATASE_DUAL_dom"/>
</dbReference>
<gene>
    <name evidence="4" type="primary">styx-b</name>
    <name evidence="4" type="ORF">LSUE1_G005884</name>
</gene>
<comment type="caution">
    <text evidence="4">The sequence shown here is derived from an EMBL/GenBank/DDBJ whole genome shotgun (WGS) entry which is preliminary data.</text>
</comment>
<dbReference type="Pfam" id="PF00782">
    <property type="entry name" value="DSPc"/>
    <property type="match status" value="1"/>
</dbReference>
<protein>
    <submittedName>
        <fullName evidence="4">Serine/threonine/tyrosine-interacting protein B</fullName>
    </submittedName>
</protein>
<dbReference type="GO" id="GO:0062026">
    <property type="term" value="P:negative regulation of SCF-dependent proteasomal ubiquitin-dependent catabolic process"/>
    <property type="evidence" value="ECO:0007669"/>
    <property type="project" value="TreeGrafter"/>
</dbReference>
<dbReference type="PANTHER" id="PTHR46588:SF1">
    <property type="entry name" value="SERINE_THREONINE_TYROSINE-INTERACTING PROTEIN"/>
    <property type="match status" value="1"/>
</dbReference>
<dbReference type="PROSITE" id="PS50056">
    <property type="entry name" value="TYR_PHOSPHATASE_2"/>
    <property type="match status" value="1"/>
</dbReference>
<comment type="similarity">
    <text evidence="1">Belongs to the protein-tyrosine phosphatase family. Non-receptor class subfamily.</text>
</comment>
<dbReference type="GO" id="GO:1990444">
    <property type="term" value="F:F-box domain binding"/>
    <property type="evidence" value="ECO:0007669"/>
    <property type="project" value="TreeGrafter"/>
</dbReference>
<dbReference type="InterPro" id="IPR000340">
    <property type="entry name" value="Dual-sp_phosphatase_cat-dom"/>
</dbReference>
<feature type="compositionally biased region" description="Basic and acidic residues" evidence="2">
    <location>
        <begin position="372"/>
        <end position="381"/>
    </location>
</feature>
<proteinExistence type="inferred from homology"/>
<name>A0A8T9C7U1_9HELO</name>
<dbReference type="InterPro" id="IPR029021">
    <property type="entry name" value="Prot-tyrosine_phosphatase-like"/>
</dbReference>
<organism evidence="4 5">
    <name type="scientific">Lachnellula suecica</name>
    <dbReference type="NCBI Taxonomy" id="602035"/>
    <lineage>
        <taxon>Eukaryota</taxon>
        <taxon>Fungi</taxon>
        <taxon>Dikarya</taxon>
        <taxon>Ascomycota</taxon>
        <taxon>Pezizomycotina</taxon>
        <taxon>Leotiomycetes</taxon>
        <taxon>Helotiales</taxon>
        <taxon>Lachnaceae</taxon>
        <taxon>Lachnellula</taxon>
    </lineage>
</organism>
<keyword evidence="5" id="KW-1185">Reference proteome</keyword>
<accession>A0A8T9C7U1</accession>
<dbReference type="AlphaFoldDB" id="A0A8T9C7U1"/>
<feature type="compositionally biased region" description="Pro residues" evidence="2">
    <location>
        <begin position="8"/>
        <end position="18"/>
    </location>
</feature>
<sequence length="415" mass="46261">MDHHRGRPPPPPPPPPRPNYLRKGKGPPLPSASDDYYQHPGNFPEVQEARAQRLRTGYYGFPSDEPDPPVPPTPRGGRPPVPRTSVPPTSKPERQNPSPAPIKHKSEQPTDLMAANLAGATPSGAWSFRPPSPPHIHVPQAPDDKKFVLPAFTGLSGTEQERRALAIITQGSHVAVVKRDWQYEWRRKAQPVLAFLHLGTSAAARDVEYLKRDGITMLLVIRDTTMATARMLSGDKVARQLGIESAAIDVSGYQELIANLPRAIKTINDHLISEYLKYSPNQTDSGRTTWGKVLVFCESGNERSALVVAAYIMYTYGLDLVTAIQYVQNQRFCVAFDDPLKRLLLSYQDILEAHRASNQFHPNENINVLSQPKEKRSRSDADSDELMGMEDADDAARFADRSFVPYHERDPDAMI</sequence>
<reference evidence="4 5" key="1">
    <citation type="submission" date="2018-05" db="EMBL/GenBank/DDBJ databases">
        <title>Genome sequencing and assembly of the regulated plant pathogen Lachnellula willkommii and related sister species for the development of diagnostic species identification markers.</title>
        <authorList>
            <person name="Giroux E."/>
            <person name="Bilodeau G."/>
        </authorList>
    </citation>
    <scope>NUCLEOTIDE SEQUENCE [LARGE SCALE GENOMIC DNA]</scope>
    <source>
        <strain evidence="4 5">CBS 268.59</strain>
    </source>
</reference>
<feature type="domain" description="Tyrosine specific protein phosphatases" evidence="3">
    <location>
        <begin position="258"/>
        <end position="331"/>
    </location>
</feature>
<evidence type="ECO:0000259" key="3">
    <source>
        <dbReference type="PROSITE" id="PS50056"/>
    </source>
</evidence>
<feature type="compositionally biased region" description="Pro residues" evidence="2">
    <location>
        <begin position="68"/>
        <end position="82"/>
    </location>
</feature>
<dbReference type="GO" id="GO:0005654">
    <property type="term" value="C:nucleoplasm"/>
    <property type="evidence" value="ECO:0007669"/>
    <property type="project" value="TreeGrafter"/>
</dbReference>
<evidence type="ECO:0000256" key="1">
    <source>
        <dbReference type="ARBA" id="ARBA00009649"/>
    </source>
</evidence>
<dbReference type="EMBL" id="QGMK01000430">
    <property type="protein sequence ID" value="TVY81738.1"/>
    <property type="molecule type" value="Genomic_DNA"/>
</dbReference>
<dbReference type="InterPro" id="IPR000387">
    <property type="entry name" value="Tyr_Pase_dom"/>
</dbReference>
<evidence type="ECO:0000256" key="2">
    <source>
        <dbReference type="SAM" id="MobiDB-lite"/>
    </source>
</evidence>
<dbReference type="GO" id="GO:0070372">
    <property type="term" value="P:regulation of ERK1 and ERK2 cascade"/>
    <property type="evidence" value="ECO:0007669"/>
    <property type="project" value="TreeGrafter"/>
</dbReference>
<feature type="region of interest" description="Disordered" evidence="2">
    <location>
        <begin position="362"/>
        <end position="387"/>
    </location>
</feature>
<dbReference type="PANTHER" id="PTHR46588">
    <property type="entry name" value="SERINE/THREONINE/TYROSINE-INTERACTING PROTEIN"/>
    <property type="match status" value="1"/>
</dbReference>
<dbReference type="SMART" id="SM00195">
    <property type="entry name" value="DSPc"/>
    <property type="match status" value="1"/>
</dbReference>
<dbReference type="InterPro" id="IPR052449">
    <property type="entry name" value="STYX-Interacting_Phosphatase"/>
</dbReference>
<dbReference type="SUPFAM" id="SSF52799">
    <property type="entry name" value="(Phosphotyrosine protein) phosphatases II"/>
    <property type="match status" value="1"/>
</dbReference>
<evidence type="ECO:0000313" key="5">
    <source>
        <dbReference type="Proteomes" id="UP000469558"/>
    </source>
</evidence>